<gene>
    <name evidence="2" type="ORF">I553_8706</name>
</gene>
<accession>X8CKL5</accession>
<name>X8CKL5_MYCXE</name>
<feature type="compositionally biased region" description="Polar residues" evidence="1">
    <location>
        <begin position="156"/>
        <end position="166"/>
    </location>
</feature>
<feature type="region of interest" description="Disordered" evidence="1">
    <location>
        <begin position="138"/>
        <end position="166"/>
    </location>
</feature>
<organism evidence="2">
    <name type="scientific">Mycobacterium xenopi 4042</name>
    <dbReference type="NCBI Taxonomy" id="1299334"/>
    <lineage>
        <taxon>Bacteria</taxon>
        <taxon>Bacillati</taxon>
        <taxon>Actinomycetota</taxon>
        <taxon>Actinomycetes</taxon>
        <taxon>Mycobacteriales</taxon>
        <taxon>Mycobacteriaceae</taxon>
        <taxon>Mycobacterium</taxon>
    </lineage>
</organism>
<dbReference type="SUPFAM" id="SSF140453">
    <property type="entry name" value="EsxAB dimer-like"/>
    <property type="match status" value="1"/>
</dbReference>
<dbReference type="EMBL" id="JAOB01000029">
    <property type="protein sequence ID" value="EUA56654.1"/>
    <property type="molecule type" value="Genomic_DNA"/>
</dbReference>
<dbReference type="AlphaFoldDB" id="X8CKL5"/>
<reference evidence="2" key="1">
    <citation type="submission" date="2014-01" db="EMBL/GenBank/DDBJ databases">
        <authorList>
            <person name="Brown-Elliot B."/>
            <person name="Wallace R."/>
            <person name="Lenaerts A."/>
            <person name="Ordway D."/>
            <person name="DeGroote M.A."/>
            <person name="Parker T."/>
            <person name="Sizemore C."/>
            <person name="Tallon L.J."/>
            <person name="Sadzewicz L.K."/>
            <person name="Sengamalay N."/>
            <person name="Fraser C.M."/>
            <person name="Hine E."/>
            <person name="Shefchek K.A."/>
            <person name="Das S.P."/>
            <person name="Tettelin H."/>
        </authorList>
    </citation>
    <scope>NUCLEOTIDE SEQUENCE [LARGE SCALE GENOMIC DNA]</scope>
    <source>
        <strain evidence="2">4042</strain>
    </source>
</reference>
<evidence type="ECO:0000256" key="1">
    <source>
        <dbReference type="SAM" id="MobiDB-lite"/>
    </source>
</evidence>
<protein>
    <submittedName>
        <fullName evidence="2">Uncharacterized protein</fullName>
    </submittedName>
</protein>
<proteinExistence type="predicted"/>
<dbReference type="PATRIC" id="fig|1299334.3.peg.2802"/>
<comment type="caution">
    <text evidence="2">The sequence shown here is derived from an EMBL/GenBank/DDBJ whole genome shotgun (WGS) entry which is preliminary data.</text>
</comment>
<dbReference type="InterPro" id="IPR036689">
    <property type="entry name" value="ESAT-6-like_sf"/>
</dbReference>
<sequence length="166" mass="18655">MTRSRIEAFDQTADVLTELAQRLRAGSQVLQSVADAYVDQIRAPNGTEWQGEAATGFLEEALPDQQSVNRAVEHANAMADTAERGGDCVRGLASRRWRRSPRLKRTASPWARTCPSRTTLLQRLRRRGRPVRRPRWRIATTSRTGRPGWMPPTPVSALNSTPALRR</sequence>
<evidence type="ECO:0000313" key="2">
    <source>
        <dbReference type="EMBL" id="EUA56654.1"/>
    </source>
</evidence>